<dbReference type="GO" id="GO:0005829">
    <property type="term" value="C:cytosol"/>
    <property type="evidence" value="ECO:0007669"/>
    <property type="project" value="TreeGrafter"/>
</dbReference>
<dbReference type="InterPro" id="IPR000595">
    <property type="entry name" value="cNMP-bd_dom"/>
</dbReference>
<protein>
    <recommendedName>
        <fullName evidence="8">Crp/Fnr family transcriptional regulator</fullName>
    </recommendedName>
</protein>
<dbReference type="Gene3D" id="1.10.10.10">
    <property type="entry name" value="Winged helix-like DNA-binding domain superfamily/Winged helix DNA-binding domain"/>
    <property type="match status" value="1"/>
</dbReference>
<accession>A0A5J6N4I5</accession>
<evidence type="ECO:0000256" key="1">
    <source>
        <dbReference type="ARBA" id="ARBA00023015"/>
    </source>
</evidence>
<dbReference type="PROSITE" id="PS51063">
    <property type="entry name" value="HTH_CRP_2"/>
    <property type="match status" value="1"/>
</dbReference>
<dbReference type="PANTHER" id="PTHR24567">
    <property type="entry name" value="CRP FAMILY TRANSCRIPTIONAL REGULATORY PROTEIN"/>
    <property type="match status" value="1"/>
</dbReference>
<feature type="domain" description="Cyclic nucleotide-binding" evidence="4">
    <location>
        <begin position="12"/>
        <end position="97"/>
    </location>
</feature>
<dbReference type="PANTHER" id="PTHR24567:SF28">
    <property type="entry name" value="LISTERIOLYSIN REGULATORY PROTEIN"/>
    <property type="match status" value="1"/>
</dbReference>
<dbReference type="Gene3D" id="2.60.120.10">
    <property type="entry name" value="Jelly Rolls"/>
    <property type="match status" value="1"/>
</dbReference>
<dbReference type="InterPro" id="IPR036390">
    <property type="entry name" value="WH_DNA-bd_sf"/>
</dbReference>
<dbReference type="InterPro" id="IPR050397">
    <property type="entry name" value="Env_Response_Regulators"/>
</dbReference>
<dbReference type="InterPro" id="IPR012318">
    <property type="entry name" value="HTH_CRP"/>
</dbReference>
<dbReference type="SMART" id="SM00100">
    <property type="entry name" value="cNMP"/>
    <property type="match status" value="1"/>
</dbReference>
<evidence type="ECO:0000256" key="2">
    <source>
        <dbReference type="ARBA" id="ARBA00023125"/>
    </source>
</evidence>
<dbReference type="SMART" id="SM00419">
    <property type="entry name" value="HTH_CRP"/>
    <property type="match status" value="1"/>
</dbReference>
<dbReference type="SUPFAM" id="SSF46785">
    <property type="entry name" value="Winged helix' DNA-binding domain"/>
    <property type="match status" value="1"/>
</dbReference>
<keyword evidence="1" id="KW-0805">Transcription regulation</keyword>
<keyword evidence="3" id="KW-0804">Transcription</keyword>
<keyword evidence="7" id="KW-1185">Reference proteome</keyword>
<dbReference type="EMBL" id="CP042582">
    <property type="protein sequence ID" value="QEX24838.1"/>
    <property type="molecule type" value="Genomic_DNA"/>
</dbReference>
<dbReference type="AlphaFoldDB" id="A0A5J6N4I5"/>
<dbReference type="CDD" id="cd00038">
    <property type="entry name" value="CAP_ED"/>
    <property type="match status" value="1"/>
</dbReference>
<proteinExistence type="predicted"/>
<evidence type="ECO:0000256" key="3">
    <source>
        <dbReference type="ARBA" id="ARBA00023163"/>
    </source>
</evidence>
<evidence type="ECO:0000259" key="4">
    <source>
        <dbReference type="PROSITE" id="PS50042"/>
    </source>
</evidence>
<dbReference type="InterPro" id="IPR036388">
    <property type="entry name" value="WH-like_DNA-bd_sf"/>
</dbReference>
<reference evidence="6 7" key="1">
    <citation type="submission" date="2019-08" db="EMBL/GenBank/DDBJ databases">
        <title>Hyperibacter terrae gen. nov., sp. nov. and Hyperibacter viscosus sp. nov., two new members in the family Rhodospirillaceae isolated from the rhizosphere of Hypericum perforatum.</title>
        <authorList>
            <person name="Noviana Z."/>
        </authorList>
    </citation>
    <scope>NUCLEOTIDE SEQUENCE [LARGE SCALE GENOMIC DNA]</scope>
    <source>
        <strain evidence="6 7">R5959</strain>
    </source>
</reference>
<gene>
    <name evidence="6" type="ORF">FRZ61_47800</name>
</gene>
<sequence length="230" mass="25045">MPAPGLLPGMELFLGLSEPALADVMNCARLRHLPKNVTVFAQGQAADRCHALIEGSIRIAQSDEDGAQLVVRFIGPGEMFGTVALFTDRQYPAEAVTMVDSTEISWTEAALLDLIERHPRIALNIVRIIGTRLREAQERLRELATQRVESRIAHMLLRLAAQAGQADGTGTTIGFPLTRKDVAAMCGATLHTASRILTAWEKTGMITTSRQRVTIRKLAAIKRIAEDPGA</sequence>
<dbReference type="InterPro" id="IPR014710">
    <property type="entry name" value="RmlC-like_jellyroll"/>
</dbReference>
<evidence type="ECO:0000259" key="5">
    <source>
        <dbReference type="PROSITE" id="PS51063"/>
    </source>
</evidence>
<evidence type="ECO:0008006" key="8">
    <source>
        <dbReference type="Google" id="ProtNLM"/>
    </source>
</evidence>
<dbReference type="Proteomes" id="UP000325797">
    <property type="component" value="Chromosome"/>
</dbReference>
<keyword evidence="2" id="KW-0238">DNA-binding</keyword>
<evidence type="ECO:0000313" key="7">
    <source>
        <dbReference type="Proteomes" id="UP000325797"/>
    </source>
</evidence>
<dbReference type="Pfam" id="PF13545">
    <property type="entry name" value="HTH_Crp_2"/>
    <property type="match status" value="1"/>
</dbReference>
<dbReference type="Pfam" id="PF00027">
    <property type="entry name" value="cNMP_binding"/>
    <property type="match status" value="1"/>
</dbReference>
<dbReference type="GO" id="GO:0003677">
    <property type="term" value="F:DNA binding"/>
    <property type="evidence" value="ECO:0007669"/>
    <property type="project" value="UniProtKB-KW"/>
</dbReference>
<dbReference type="GO" id="GO:0003700">
    <property type="term" value="F:DNA-binding transcription factor activity"/>
    <property type="evidence" value="ECO:0007669"/>
    <property type="project" value="TreeGrafter"/>
</dbReference>
<feature type="domain" description="HTH crp-type" evidence="5">
    <location>
        <begin position="146"/>
        <end position="219"/>
    </location>
</feature>
<dbReference type="InterPro" id="IPR018490">
    <property type="entry name" value="cNMP-bd_dom_sf"/>
</dbReference>
<dbReference type="KEGG" id="hadh:FRZ61_47800"/>
<name>A0A5J6N4I5_9PROT</name>
<organism evidence="6 7">
    <name type="scientific">Hypericibacter adhaerens</name>
    <dbReference type="NCBI Taxonomy" id="2602016"/>
    <lineage>
        <taxon>Bacteria</taxon>
        <taxon>Pseudomonadati</taxon>
        <taxon>Pseudomonadota</taxon>
        <taxon>Alphaproteobacteria</taxon>
        <taxon>Rhodospirillales</taxon>
        <taxon>Dongiaceae</taxon>
        <taxon>Hypericibacter</taxon>
    </lineage>
</organism>
<dbReference type="PROSITE" id="PS50042">
    <property type="entry name" value="CNMP_BINDING_3"/>
    <property type="match status" value="1"/>
</dbReference>
<evidence type="ECO:0000313" key="6">
    <source>
        <dbReference type="EMBL" id="QEX24838.1"/>
    </source>
</evidence>
<dbReference type="SUPFAM" id="SSF51206">
    <property type="entry name" value="cAMP-binding domain-like"/>
    <property type="match status" value="1"/>
</dbReference>